<evidence type="ECO:0000256" key="1">
    <source>
        <dbReference type="SAM" id="SignalP"/>
    </source>
</evidence>
<proteinExistence type="predicted"/>
<organism evidence="2 3">
    <name type="scientific">Dichomitus squalens</name>
    <dbReference type="NCBI Taxonomy" id="114155"/>
    <lineage>
        <taxon>Eukaryota</taxon>
        <taxon>Fungi</taxon>
        <taxon>Dikarya</taxon>
        <taxon>Basidiomycota</taxon>
        <taxon>Agaricomycotina</taxon>
        <taxon>Agaricomycetes</taxon>
        <taxon>Polyporales</taxon>
        <taxon>Polyporaceae</taxon>
        <taxon>Dichomitus</taxon>
    </lineage>
</organism>
<evidence type="ECO:0000313" key="3">
    <source>
        <dbReference type="Proteomes" id="UP000292082"/>
    </source>
</evidence>
<protein>
    <recommendedName>
        <fullName evidence="4">Secreted protein</fullName>
    </recommendedName>
</protein>
<dbReference type="EMBL" id="ML145212">
    <property type="protein sequence ID" value="TBU53502.1"/>
    <property type="molecule type" value="Genomic_DNA"/>
</dbReference>
<reference evidence="2 3" key="1">
    <citation type="submission" date="2019-01" db="EMBL/GenBank/DDBJ databases">
        <title>Draft genome sequences of three monokaryotic isolates of the white-rot basidiomycete fungus Dichomitus squalens.</title>
        <authorList>
            <consortium name="DOE Joint Genome Institute"/>
            <person name="Lopez S.C."/>
            <person name="Andreopoulos B."/>
            <person name="Pangilinan J."/>
            <person name="Lipzen A."/>
            <person name="Riley R."/>
            <person name="Ahrendt S."/>
            <person name="Ng V."/>
            <person name="Barry K."/>
            <person name="Daum C."/>
            <person name="Grigoriev I.V."/>
            <person name="Hilden K.S."/>
            <person name="Makela M.R."/>
            <person name="de Vries R.P."/>
        </authorList>
    </citation>
    <scope>NUCLEOTIDE SEQUENCE [LARGE SCALE GENOMIC DNA]</scope>
    <source>
        <strain evidence="2 3">CBS 464.89</strain>
    </source>
</reference>
<evidence type="ECO:0000313" key="2">
    <source>
        <dbReference type="EMBL" id="TBU53502.1"/>
    </source>
</evidence>
<dbReference type="Proteomes" id="UP000292082">
    <property type="component" value="Unassembled WGS sequence"/>
</dbReference>
<keyword evidence="1" id="KW-0732">Signal</keyword>
<name>A0A4Q9PHZ7_9APHY</name>
<keyword evidence="3" id="KW-1185">Reference proteome</keyword>
<sequence>MSLLWYSWGSPLGLLVFASAVNHQKHKYSVHGSRGQSVGPVYPRGNAHVRSMYGPSRSPAPRL</sequence>
<accession>A0A4Q9PHZ7</accession>
<evidence type="ECO:0008006" key="4">
    <source>
        <dbReference type="Google" id="ProtNLM"/>
    </source>
</evidence>
<feature type="signal peptide" evidence="1">
    <location>
        <begin position="1"/>
        <end position="20"/>
    </location>
</feature>
<gene>
    <name evidence="2" type="ORF">BD310DRAFT_937872</name>
</gene>
<feature type="chain" id="PRO_5020741748" description="Secreted protein" evidence="1">
    <location>
        <begin position="21"/>
        <end position="63"/>
    </location>
</feature>
<dbReference type="AlphaFoldDB" id="A0A4Q9PHZ7"/>